<feature type="transmembrane region" description="Helical" evidence="10">
    <location>
        <begin position="94"/>
        <end position="114"/>
    </location>
</feature>
<feature type="transmembrane region" description="Helical" evidence="10">
    <location>
        <begin position="362"/>
        <end position="384"/>
    </location>
</feature>
<dbReference type="PANTHER" id="PTHR10110">
    <property type="entry name" value="SODIUM/HYDROGEN EXCHANGER"/>
    <property type="match status" value="1"/>
</dbReference>
<feature type="transmembrane region" description="Helical" evidence="10">
    <location>
        <begin position="277"/>
        <end position="296"/>
    </location>
</feature>
<keyword evidence="3" id="KW-1003">Cell membrane</keyword>
<evidence type="ECO:0000313" key="12">
    <source>
        <dbReference type="EMBL" id="MBB5223625.1"/>
    </source>
</evidence>
<keyword evidence="10" id="KW-0050">Antiport</keyword>
<keyword evidence="4 10" id="KW-0812">Transmembrane</keyword>
<evidence type="ECO:0000256" key="2">
    <source>
        <dbReference type="ARBA" id="ARBA00022448"/>
    </source>
</evidence>
<gene>
    <name evidence="12" type="ORF">HNP73_003579</name>
</gene>
<dbReference type="InterPro" id="IPR018422">
    <property type="entry name" value="Cation/H_exchanger_CPA1"/>
</dbReference>
<dbReference type="GO" id="GO:0015385">
    <property type="term" value="F:sodium:proton antiporter activity"/>
    <property type="evidence" value="ECO:0007669"/>
    <property type="project" value="InterPro"/>
</dbReference>
<feature type="transmembrane region" description="Helical" evidence="10">
    <location>
        <begin position="316"/>
        <end position="342"/>
    </location>
</feature>
<protein>
    <submittedName>
        <fullName evidence="12">CPA1 family monovalent cation:H+ antiporter</fullName>
    </submittedName>
</protein>
<feature type="transmembrane region" description="Helical" evidence="10">
    <location>
        <begin position="396"/>
        <end position="420"/>
    </location>
</feature>
<keyword evidence="5 10" id="KW-1133">Transmembrane helix</keyword>
<comment type="caution">
    <text evidence="12">The sequence shown here is derived from an EMBL/GenBank/DDBJ whole genome shotgun (WGS) entry which is preliminary data.</text>
</comment>
<dbReference type="RefSeq" id="WP_184152900.1">
    <property type="nucleotide sequence ID" value="NZ_JACHFM010000004.1"/>
</dbReference>
<evidence type="ECO:0000256" key="7">
    <source>
        <dbReference type="ARBA" id="ARBA00023065"/>
    </source>
</evidence>
<evidence type="ECO:0000259" key="11">
    <source>
        <dbReference type="Pfam" id="PF00999"/>
    </source>
</evidence>
<dbReference type="GO" id="GO:0005886">
    <property type="term" value="C:plasma membrane"/>
    <property type="evidence" value="ECO:0007669"/>
    <property type="project" value="UniProtKB-SubCell"/>
</dbReference>
<dbReference type="Gene3D" id="6.10.140.1330">
    <property type="match status" value="1"/>
</dbReference>
<keyword evidence="6 10" id="KW-0915">Sodium</keyword>
<dbReference type="AlphaFoldDB" id="A0A840SSW6"/>
<feature type="transmembrane region" description="Helical" evidence="10">
    <location>
        <begin position="54"/>
        <end position="74"/>
    </location>
</feature>
<evidence type="ECO:0000256" key="8">
    <source>
        <dbReference type="ARBA" id="ARBA00023136"/>
    </source>
</evidence>
<keyword evidence="8 10" id="KW-0472">Membrane</keyword>
<dbReference type="EMBL" id="JACHFM010000004">
    <property type="protein sequence ID" value="MBB5223625.1"/>
    <property type="molecule type" value="Genomic_DNA"/>
</dbReference>
<keyword evidence="2 10" id="KW-0813">Transport</keyword>
<comment type="subcellular location">
    <subcellularLocation>
        <location evidence="10">Cell inner membrane</location>
        <topology evidence="10">Multi-pass membrane protein</topology>
    </subcellularLocation>
    <subcellularLocation>
        <location evidence="1">Cell membrane</location>
        <topology evidence="1">Multi-pass membrane protein</topology>
    </subcellularLocation>
</comment>
<evidence type="ECO:0000313" key="13">
    <source>
        <dbReference type="Proteomes" id="UP000549457"/>
    </source>
</evidence>
<keyword evidence="7 10" id="KW-0406">Ion transport</keyword>
<sequence length="549" mass="58587">MPSEAPVEHVVVASLLLMLAVVVSGWLARALPVDVPLPLVQIATGAVMASGSGLGLQLDPQVFFLLFLPPLLFLDGWRIPKDGLVRDFREIADLAFGLVVFSVLGLGFLVHWMIPAMPLPVAFALAAVLSPTDPVAVGAILRKAPVPPRLLHVLEGESLLNDASGLVCMRFAVAAMVTGGFSLLSASGTFLWLVVAGVAAGVATTFAVTRAQGLIAVRLGEDPGSKILMSLLMPFGAYLLAEAIGASGILAAVAAGVAMAYVEQSGRALPGTRMRRIAVWDMVQFGLNGAMFVLIGEQLPTIARNTAAAMDGVHGWGAALLVVHIVVITLALVLLRFVWVWVSLRVRPFRRNPGPMPGVRTLLIVSFAGVRGSITLAGILTLPLELNGGPFPARDQAITLAAGVVILSIAAAGIALPWLLKDFGPFHEDDAERFERRARKAAALAAIDSIEKVSHDEHSVSAKTVTWMEAAARLSDLYRARIDGMAKTGDEAEEVRRTLAIDRDLRLAALRAERATYYRLGRERKLSDALVRRLVSEVDQAETRLTQSF</sequence>
<accession>A0A840SSW6</accession>
<evidence type="ECO:0000256" key="5">
    <source>
        <dbReference type="ARBA" id="ARBA00022989"/>
    </source>
</evidence>
<evidence type="ECO:0000256" key="1">
    <source>
        <dbReference type="ARBA" id="ARBA00004651"/>
    </source>
</evidence>
<comment type="caution">
    <text evidence="10">Lacks conserved residue(s) required for the propagation of feature annotation.</text>
</comment>
<organism evidence="12 13">
    <name type="scientific">Amaricoccus macauensis</name>
    <dbReference type="NCBI Taxonomy" id="57001"/>
    <lineage>
        <taxon>Bacteria</taxon>
        <taxon>Pseudomonadati</taxon>
        <taxon>Pseudomonadota</taxon>
        <taxon>Alphaproteobacteria</taxon>
        <taxon>Rhodobacterales</taxon>
        <taxon>Paracoccaceae</taxon>
        <taxon>Amaricoccus</taxon>
    </lineage>
</organism>
<name>A0A840SSW6_9RHOB</name>
<evidence type="ECO:0000256" key="3">
    <source>
        <dbReference type="ARBA" id="ARBA00022475"/>
    </source>
</evidence>
<reference evidence="12 13" key="1">
    <citation type="submission" date="2020-08" db="EMBL/GenBank/DDBJ databases">
        <title>Genomic Encyclopedia of Type Strains, Phase IV (KMG-IV): sequencing the most valuable type-strain genomes for metagenomic binning, comparative biology and taxonomic classification.</title>
        <authorList>
            <person name="Goeker M."/>
        </authorList>
    </citation>
    <scope>NUCLEOTIDE SEQUENCE [LARGE SCALE GENOMIC DNA]</scope>
    <source>
        <strain evidence="12 13">DSM 101730</strain>
    </source>
</reference>
<keyword evidence="10" id="KW-0997">Cell inner membrane</keyword>
<dbReference type="NCBIfam" id="TIGR00831">
    <property type="entry name" value="a_cpa1"/>
    <property type="match status" value="1"/>
</dbReference>
<proteinExistence type="inferred from homology"/>
<evidence type="ECO:0000256" key="6">
    <source>
        <dbReference type="ARBA" id="ARBA00023053"/>
    </source>
</evidence>
<feature type="domain" description="Cation/H+ exchanger transmembrane" evidence="11">
    <location>
        <begin position="20"/>
        <end position="421"/>
    </location>
</feature>
<comment type="similarity">
    <text evidence="10">Belongs to the monovalent cation:proton antiporter 1 (CPA1) transporter (TC 2.A.36) family.</text>
</comment>
<evidence type="ECO:0000256" key="4">
    <source>
        <dbReference type="ARBA" id="ARBA00022692"/>
    </source>
</evidence>
<comment type="function">
    <text evidence="10">Na(+)/H(+) antiporter that extrudes sodium in exchange for external protons.</text>
</comment>
<dbReference type="Pfam" id="PF00999">
    <property type="entry name" value="Na_H_Exchanger"/>
    <property type="match status" value="1"/>
</dbReference>
<dbReference type="Proteomes" id="UP000549457">
    <property type="component" value="Unassembled WGS sequence"/>
</dbReference>
<dbReference type="GO" id="GO:0098719">
    <property type="term" value="P:sodium ion import across plasma membrane"/>
    <property type="evidence" value="ECO:0007669"/>
    <property type="project" value="TreeGrafter"/>
</dbReference>
<dbReference type="InterPro" id="IPR004705">
    <property type="entry name" value="Cation/H_exchanger_CPA1_bac"/>
</dbReference>
<keyword evidence="9 10" id="KW-0739">Sodium transport</keyword>
<feature type="transmembrane region" description="Helical" evidence="10">
    <location>
        <begin position="235"/>
        <end position="257"/>
    </location>
</feature>
<dbReference type="InterPro" id="IPR006153">
    <property type="entry name" value="Cation/H_exchanger_TM"/>
</dbReference>
<dbReference type="GO" id="GO:0015386">
    <property type="term" value="F:potassium:proton antiporter activity"/>
    <property type="evidence" value="ECO:0007669"/>
    <property type="project" value="TreeGrafter"/>
</dbReference>
<keyword evidence="13" id="KW-1185">Reference proteome</keyword>
<dbReference type="GO" id="GO:0051453">
    <property type="term" value="P:regulation of intracellular pH"/>
    <property type="evidence" value="ECO:0007669"/>
    <property type="project" value="TreeGrafter"/>
</dbReference>
<evidence type="ECO:0000256" key="10">
    <source>
        <dbReference type="RuleBase" id="RU366002"/>
    </source>
</evidence>
<evidence type="ECO:0000256" key="9">
    <source>
        <dbReference type="ARBA" id="ARBA00023201"/>
    </source>
</evidence>
<dbReference type="PANTHER" id="PTHR10110:SF86">
    <property type="entry name" value="SODIUM_HYDROGEN EXCHANGER 7"/>
    <property type="match status" value="1"/>
</dbReference>